<gene>
    <name evidence="3" type="ORF">BSAL_34260</name>
</gene>
<evidence type="ECO:0000313" key="3">
    <source>
        <dbReference type="EMBL" id="CUG91813.1"/>
    </source>
</evidence>
<evidence type="ECO:0000313" key="4">
    <source>
        <dbReference type="Proteomes" id="UP000051952"/>
    </source>
</evidence>
<name>A0A0S4JNI9_BODSA</name>
<reference evidence="4" key="1">
    <citation type="submission" date="2015-09" db="EMBL/GenBank/DDBJ databases">
        <authorList>
            <consortium name="Pathogen Informatics"/>
        </authorList>
    </citation>
    <scope>NUCLEOTIDE SEQUENCE [LARGE SCALE GENOMIC DNA]</scope>
    <source>
        <strain evidence="4">Lake Konstanz</strain>
    </source>
</reference>
<evidence type="ECO:0000256" key="1">
    <source>
        <dbReference type="SAM" id="MobiDB-lite"/>
    </source>
</evidence>
<feature type="region of interest" description="Disordered" evidence="1">
    <location>
        <begin position="31"/>
        <end position="87"/>
    </location>
</feature>
<dbReference type="AlphaFoldDB" id="A0A0S4JNI9"/>
<evidence type="ECO:0000256" key="2">
    <source>
        <dbReference type="SAM" id="Phobius"/>
    </source>
</evidence>
<dbReference type="Proteomes" id="UP000051952">
    <property type="component" value="Unassembled WGS sequence"/>
</dbReference>
<feature type="transmembrane region" description="Helical" evidence="2">
    <location>
        <begin position="182"/>
        <end position="205"/>
    </location>
</feature>
<keyword evidence="2" id="KW-0472">Membrane</keyword>
<feature type="compositionally biased region" description="Low complexity" evidence="1">
    <location>
        <begin position="31"/>
        <end position="46"/>
    </location>
</feature>
<keyword evidence="4" id="KW-1185">Reference proteome</keyword>
<dbReference type="OrthoDB" id="273060at2759"/>
<protein>
    <submittedName>
        <fullName evidence="3">Membrane-associated protein, putative</fullName>
    </submittedName>
</protein>
<dbReference type="EMBL" id="CYKH01001973">
    <property type="protein sequence ID" value="CUG91813.1"/>
    <property type="molecule type" value="Genomic_DNA"/>
</dbReference>
<dbReference type="OMA" id="FVEMEPT"/>
<keyword evidence="2" id="KW-1133">Transmembrane helix</keyword>
<proteinExistence type="predicted"/>
<feature type="compositionally biased region" description="Basic and acidic residues" evidence="1">
    <location>
        <begin position="65"/>
        <end position="83"/>
    </location>
</feature>
<accession>A0A0S4JNI9</accession>
<sequence>MLASSFGSSSMMVGGCVRRSLFVTTSLCGSLQSSSSDPITSSPQIQHLLTSRRWRRPSSKTSQRAGERELDEEQSKRKEDVFEHTTSAAVGRPEEGQRGFLGLGAKRGRSMPLNPLLVLNKVEDPATKKVLLAVRKLKNNPETMQLSENEQQHVVNAYATTRWYARLWQPLKSLNYKSLRRWSYFASFLFTICFIGVMCCVIMLYRLELLAFQNLSDEEKAAYFAIVMHMRYSEVHRFGKALLKDTDPYEILPHEHRTQLVVQGMMKNGMHQHDWDQYQREHCKTTPWQEKDWIHLAFWAVMYFGRSVTGGTSFYPAEFGDTELVAQASRQKAADEMLMSAEHGPAVNPKLAQDSSKSK</sequence>
<keyword evidence="2" id="KW-0812">Transmembrane</keyword>
<dbReference type="VEuPathDB" id="TriTrypDB:BSAL_34260"/>
<organism evidence="3 4">
    <name type="scientific">Bodo saltans</name>
    <name type="common">Flagellated protozoan</name>
    <dbReference type="NCBI Taxonomy" id="75058"/>
    <lineage>
        <taxon>Eukaryota</taxon>
        <taxon>Discoba</taxon>
        <taxon>Euglenozoa</taxon>
        <taxon>Kinetoplastea</taxon>
        <taxon>Metakinetoplastina</taxon>
        <taxon>Eubodonida</taxon>
        <taxon>Bodonidae</taxon>
        <taxon>Bodo</taxon>
    </lineage>
</organism>